<dbReference type="AlphaFoldDB" id="B8C2H7"/>
<dbReference type="InterPro" id="IPR007263">
    <property type="entry name" value="DCC1-like"/>
</dbReference>
<dbReference type="PANTHER" id="PTHR33639">
    <property type="entry name" value="THIOL-DISULFIDE OXIDOREDUCTASE DCC"/>
    <property type="match status" value="1"/>
</dbReference>
<evidence type="ECO:0000313" key="1">
    <source>
        <dbReference type="EMBL" id="EED92385.1"/>
    </source>
</evidence>
<dbReference type="InterPro" id="IPR052927">
    <property type="entry name" value="DCC_oxidoreductase"/>
</dbReference>
<sequence>MNARGASLRRILDCVPIDGNDDGDGLDVEGSIIIVDASQSTNATVVISTAIVVIVAWPWQGRRVASGEGEVEQEERWTCSSELGNVMVSLSPLVIPLFNPAAVLSSLGKVPSFILESLLQIDSSLPPRLLSPPSIVLQKVFEEDNRPIILFDDWDPRGQLRFAALQSNVGRALLQAHGRKADDISSIVFVTPKGAYIKSDAILGITQELNPLPMLPLRPLALVGQWVVPQILRDAIYDTVADNRYSVMGKRDECRFDADGEFDDRFVDDCLAES</sequence>
<evidence type="ECO:0000313" key="2">
    <source>
        <dbReference type="Proteomes" id="UP000001449"/>
    </source>
</evidence>
<dbReference type="Proteomes" id="UP000001449">
    <property type="component" value="Chromosome 5"/>
</dbReference>
<dbReference type="Pfam" id="PF04134">
    <property type="entry name" value="DCC1-like"/>
    <property type="match status" value="1"/>
</dbReference>
<name>B8C2H7_THAPS</name>
<dbReference type="eggNOG" id="ENOG502RY7G">
    <property type="taxonomic scope" value="Eukaryota"/>
</dbReference>
<dbReference type="GeneID" id="7446442"/>
<dbReference type="HOGENOM" id="CLU_1017349_0_0_1"/>
<protein>
    <submittedName>
        <fullName evidence="1">Uncharacterized protein</fullName>
    </submittedName>
</protein>
<dbReference type="GO" id="GO:0015035">
    <property type="term" value="F:protein-disulfide reductase activity"/>
    <property type="evidence" value="ECO:0007669"/>
    <property type="project" value="InterPro"/>
</dbReference>
<dbReference type="STRING" id="35128.B8C2H7"/>
<dbReference type="InParanoid" id="B8C2H7"/>
<keyword evidence="2" id="KW-1185">Reference proteome</keyword>
<dbReference type="PANTHER" id="PTHR33639:SF2">
    <property type="entry name" value="DUF393 DOMAIN-CONTAINING PROTEIN"/>
    <property type="match status" value="1"/>
</dbReference>
<dbReference type="RefSeq" id="XP_002290633.1">
    <property type="nucleotide sequence ID" value="XM_002290597.1"/>
</dbReference>
<organism evidence="1 2">
    <name type="scientific">Thalassiosira pseudonana</name>
    <name type="common">Marine diatom</name>
    <name type="synonym">Cyclotella nana</name>
    <dbReference type="NCBI Taxonomy" id="35128"/>
    <lineage>
        <taxon>Eukaryota</taxon>
        <taxon>Sar</taxon>
        <taxon>Stramenopiles</taxon>
        <taxon>Ochrophyta</taxon>
        <taxon>Bacillariophyta</taxon>
        <taxon>Coscinodiscophyceae</taxon>
        <taxon>Thalassiosirophycidae</taxon>
        <taxon>Thalassiosirales</taxon>
        <taxon>Thalassiosiraceae</taxon>
        <taxon>Thalassiosira</taxon>
    </lineage>
</organism>
<proteinExistence type="predicted"/>
<dbReference type="EMBL" id="CM000642">
    <property type="protein sequence ID" value="EED92385.1"/>
    <property type="molecule type" value="Genomic_DNA"/>
</dbReference>
<reference evidence="1 2" key="2">
    <citation type="journal article" date="2008" name="Nature">
        <title>The Phaeodactylum genome reveals the evolutionary history of diatom genomes.</title>
        <authorList>
            <person name="Bowler C."/>
            <person name="Allen A.E."/>
            <person name="Badger J.H."/>
            <person name="Grimwood J."/>
            <person name="Jabbari K."/>
            <person name="Kuo A."/>
            <person name="Maheswari U."/>
            <person name="Martens C."/>
            <person name="Maumus F."/>
            <person name="Otillar R.P."/>
            <person name="Rayko E."/>
            <person name="Salamov A."/>
            <person name="Vandepoele K."/>
            <person name="Beszteri B."/>
            <person name="Gruber A."/>
            <person name="Heijde M."/>
            <person name="Katinka M."/>
            <person name="Mock T."/>
            <person name="Valentin K."/>
            <person name="Verret F."/>
            <person name="Berges J.A."/>
            <person name="Brownlee C."/>
            <person name="Cadoret J.P."/>
            <person name="Chiovitti A."/>
            <person name="Choi C.J."/>
            <person name="Coesel S."/>
            <person name="De Martino A."/>
            <person name="Detter J.C."/>
            <person name="Durkin C."/>
            <person name="Falciatore A."/>
            <person name="Fournet J."/>
            <person name="Haruta M."/>
            <person name="Huysman M.J."/>
            <person name="Jenkins B.D."/>
            <person name="Jiroutova K."/>
            <person name="Jorgensen R.E."/>
            <person name="Joubert Y."/>
            <person name="Kaplan A."/>
            <person name="Kroger N."/>
            <person name="Kroth P.G."/>
            <person name="La Roche J."/>
            <person name="Lindquist E."/>
            <person name="Lommer M."/>
            <person name="Martin-Jezequel V."/>
            <person name="Lopez P.J."/>
            <person name="Lucas S."/>
            <person name="Mangogna M."/>
            <person name="McGinnis K."/>
            <person name="Medlin L.K."/>
            <person name="Montsant A."/>
            <person name="Oudot-Le Secq M.P."/>
            <person name="Napoli C."/>
            <person name="Obornik M."/>
            <person name="Parker M.S."/>
            <person name="Petit J.L."/>
            <person name="Porcel B.M."/>
            <person name="Poulsen N."/>
            <person name="Robison M."/>
            <person name="Rychlewski L."/>
            <person name="Rynearson T.A."/>
            <person name="Schmutz J."/>
            <person name="Shapiro H."/>
            <person name="Siaut M."/>
            <person name="Stanley M."/>
            <person name="Sussman M.R."/>
            <person name="Taylor A.R."/>
            <person name="Vardi A."/>
            <person name="von Dassow P."/>
            <person name="Vyverman W."/>
            <person name="Willis A."/>
            <person name="Wyrwicz L.S."/>
            <person name="Rokhsar D.S."/>
            <person name="Weissenbach J."/>
            <person name="Armbrust E.V."/>
            <person name="Green B.R."/>
            <person name="Van de Peer Y."/>
            <person name="Grigoriev I.V."/>
        </authorList>
    </citation>
    <scope>NUCLEOTIDE SEQUENCE [LARGE SCALE GENOMIC DNA]</scope>
    <source>
        <strain evidence="1 2">CCMP1335</strain>
    </source>
</reference>
<dbReference type="PaxDb" id="35128-Thaps5288"/>
<dbReference type="KEGG" id="tps:THAPSDRAFT_5288"/>
<gene>
    <name evidence="1" type="ORF">THAPSDRAFT_5288</name>
</gene>
<accession>B8C2H7</accession>
<reference evidence="1 2" key="1">
    <citation type="journal article" date="2004" name="Science">
        <title>The genome of the diatom Thalassiosira pseudonana: ecology, evolution, and metabolism.</title>
        <authorList>
            <person name="Armbrust E.V."/>
            <person name="Berges J.A."/>
            <person name="Bowler C."/>
            <person name="Green B.R."/>
            <person name="Martinez D."/>
            <person name="Putnam N.H."/>
            <person name="Zhou S."/>
            <person name="Allen A.E."/>
            <person name="Apt K.E."/>
            <person name="Bechner M."/>
            <person name="Brzezinski M.A."/>
            <person name="Chaal B.K."/>
            <person name="Chiovitti A."/>
            <person name="Davis A.K."/>
            <person name="Demarest M.S."/>
            <person name="Detter J.C."/>
            <person name="Glavina T."/>
            <person name="Goodstein D."/>
            <person name="Hadi M.Z."/>
            <person name="Hellsten U."/>
            <person name="Hildebrand M."/>
            <person name="Jenkins B.D."/>
            <person name="Jurka J."/>
            <person name="Kapitonov V.V."/>
            <person name="Kroger N."/>
            <person name="Lau W.W."/>
            <person name="Lane T.W."/>
            <person name="Larimer F.W."/>
            <person name="Lippmeier J.C."/>
            <person name="Lucas S."/>
            <person name="Medina M."/>
            <person name="Montsant A."/>
            <person name="Obornik M."/>
            <person name="Parker M.S."/>
            <person name="Palenik B."/>
            <person name="Pazour G.J."/>
            <person name="Richardson P.M."/>
            <person name="Rynearson T.A."/>
            <person name="Saito M.A."/>
            <person name="Schwartz D.C."/>
            <person name="Thamatrakoln K."/>
            <person name="Valentin K."/>
            <person name="Vardi A."/>
            <person name="Wilkerson F.P."/>
            <person name="Rokhsar D.S."/>
        </authorList>
    </citation>
    <scope>NUCLEOTIDE SEQUENCE [LARGE SCALE GENOMIC DNA]</scope>
    <source>
        <strain evidence="1 2">CCMP1335</strain>
    </source>
</reference>